<name>A0A512AUA0_9BACT</name>
<feature type="region of interest" description="Disordered" evidence="1">
    <location>
        <begin position="84"/>
        <end position="116"/>
    </location>
</feature>
<proteinExistence type="predicted"/>
<feature type="chain" id="PRO_5022108976" description="Lipoprotein" evidence="2">
    <location>
        <begin position="20"/>
        <end position="231"/>
    </location>
</feature>
<feature type="compositionally biased region" description="Polar residues" evidence="1">
    <location>
        <begin position="50"/>
        <end position="69"/>
    </location>
</feature>
<keyword evidence="4" id="KW-1185">Reference proteome</keyword>
<evidence type="ECO:0000256" key="1">
    <source>
        <dbReference type="SAM" id="MobiDB-lite"/>
    </source>
</evidence>
<organism evidence="3 4">
    <name type="scientific">Adhaeribacter aerolatus</name>
    <dbReference type="NCBI Taxonomy" id="670289"/>
    <lineage>
        <taxon>Bacteria</taxon>
        <taxon>Pseudomonadati</taxon>
        <taxon>Bacteroidota</taxon>
        <taxon>Cytophagia</taxon>
        <taxon>Cytophagales</taxon>
        <taxon>Hymenobacteraceae</taxon>
        <taxon>Adhaeribacter</taxon>
    </lineage>
</organism>
<evidence type="ECO:0000313" key="4">
    <source>
        <dbReference type="Proteomes" id="UP000321532"/>
    </source>
</evidence>
<keyword evidence="2" id="KW-0732">Signal</keyword>
<gene>
    <name evidence="3" type="ORF">AAE02nite_09500</name>
</gene>
<dbReference type="EMBL" id="BJYS01000004">
    <property type="protein sequence ID" value="GEO03286.1"/>
    <property type="molecule type" value="Genomic_DNA"/>
</dbReference>
<evidence type="ECO:0000313" key="3">
    <source>
        <dbReference type="EMBL" id="GEO03286.1"/>
    </source>
</evidence>
<dbReference type="AlphaFoldDB" id="A0A512AUA0"/>
<accession>A0A512AUA0</accession>
<evidence type="ECO:0000256" key="2">
    <source>
        <dbReference type="SAM" id="SignalP"/>
    </source>
</evidence>
<comment type="caution">
    <text evidence="3">The sequence shown here is derived from an EMBL/GenBank/DDBJ whole genome shotgun (WGS) entry which is preliminary data.</text>
</comment>
<feature type="region of interest" description="Disordered" evidence="1">
    <location>
        <begin position="50"/>
        <end position="72"/>
    </location>
</feature>
<feature type="region of interest" description="Disordered" evidence="1">
    <location>
        <begin position="179"/>
        <end position="231"/>
    </location>
</feature>
<dbReference type="Proteomes" id="UP000321532">
    <property type="component" value="Unassembled WGS sequence"/>
</dbReference>
<sequence length="231" mass="25537">MKRTLILLGMASLALTACNHENTTTYNQNTATNTTATDHTTETNNRAAYQEQNQNSSPEMANSFTSKTATAAKEQQGYNNMENRADDVRNSSNYSQEANVRAGGKAAATSSRPNEMQIIDGEVNGELRNILNPEQYKAYESKPGDYLATGPTQDNVKREIKRDGDEITVKTGDIKVKAEPGKSKVETKSYESKIKGDERKYKSKTSDTKMKSEPGKAKYESGKTKIKVQED</sequence>
<feature type="signal peptide" evidence="2">
    <location>
        <begin position="1"/>
        <end position="19"/>
    </location>
</feature>
<dbReference type="RefSeq" id="WP_146895437.1">
    <property type="nucleotide sequence ID" value="NZ_BJYS01000004.1"/>
</dbReference>
<evidence type="ECO:0008006" key="5">
    <source>
        <dbReference type="Google" id="ProtNLM"/>
    </source>
</evidence>
<dbReference type="PROSITE" id="PS51257">
    <property type="entry name" value="PROKAR_LIPOPROTEIN"/>
    <property type="match status" value="1"/>
</dbReference>
<reference evidence="3 4" key="1">
    <citation type="submission" date="2019-07" db="EMBL/GenBank/DDBJ databases">
        <title>Whole genome shotgun sequence of Adhaeribacter aerolatus NBRC 106133.</title>
        <authorList>
            <person name="Hosoyama A."/>
            <person name="Uohara A."/>
            <person name="Ohji S."/>
            <person name="Ichikawa N."/>
        </authorList>
    </citation>
    <scope>NUCLEOTIDE SEQUENCE [LARGE SCALE GENOMIC DNA]</scope>
    <source>
        <strain evidence="3 4">NBRC 106133</strain>
    </source>
</reference>
<protein>
    <recommendedName>
        <fullName evidence="5">Lipoprotein</fullName>
    </recommendedName>
</protein>